<dbReference type="Proteomes" id="UP000596004">
    <property type="component" value="Chromosome"/>
</dbReference>
<reference evidence="2" key="1">
    <citation type="submission" date="2020-11" db="EMBL/GenBank/DDBJ databases">
        <title>Connecting structure to function with the recovery of over 1000 high-quality activated sludge metagenome-assembled genomes encoding full-length rRNA genes using long-read sequencing.</title>
        <authorList>
            <person name="Singleton C.M."/>
            <person name="Petriglieri F."/>
            <person name="Kristensen J.M."/>
            <person name="Kirkegaard R.H."/>
            <person name="Michaelsen T.Y."/>
            <person name="Andersen M.H."/>
            <person name="Karst S.M."/>
            <person name="Dueholm M.S."/>
            <person name="Nielsen P.H."/>
            <person name="Albertsen M."/>
        </authorList>
    </citation>
    <scope>NUCLEOTIDE SEQUENCE</scope>
    <source>
        <strain evidence="2">Fred_18-Q3-R57-64_BAT3C.431</strain>
    </source>
</reference>
<accession>A0A7T9DJ22</accession>
<keyword evidence="1" id="KW-1133">Transmembrane helix</keyword>
<protein>
    <submittedName>
        <fullName evidence="2">Uncharacterized protein</fullName>
    </submittedName>
</protein>
<name>A0A7T9DJ22_9ARCH</name>
<organism evidence="2">
    <name type="scientific">Candidatus Iainarchaeum sp</name>
    <dbReference type="NCBI Taxonomy" id="3101447"/>
    <lineage>
        <taxon>Archaea</taxon>
        <taxon>Candidatus Iainarchaeota</taxon>
        <taxon>Candidatus Iainarchaeia</taxon>
        <taxon>Candidatus Iainarchaeales</taxon>
        <taxon>Candidatus Iainarchaeaceae</taxon>
        <taxon>Candidatus Iainarchaeum</taxon>
    </lineage>
</organism>
<dbReference type="EMBL" id="CP064981">
    <property type="protein sequence ID" value="QQR92253.1"/>
    <property type="molecule type" value="Genomic_DNA"/>
</dbReference>
<keyword evidence="1" id="KW-0472">Membrane</keyword>
<gene>
    <name evidence="2" type="ORF">IPJ89_03785</name>
</gene>
<sequence>MDEKQMAIALVGGAAVITLMAFFLIQGFVNQPVQPPITIPTQPTIPPVTPPPIIPPTTPPTDVRTGLVDTTVTTTPAGPACPSSTQRNVPAYVGSGVAMSLAAQDGITQCQSARTACETQNNIPCTTAYCQSITTISSTQKRQCIYNTTQSGFVVGANGIPTQLGSGMCTDIETANTVSVRVSAATQPDGWTCGATLKTGN</sequence>
<proteinExistence type="predicted"/>
<evidence type="ECO:0000256" key="1">
    <source>
        <dbReference type="SAM" id="Phobius"/>
    </source>
</evidence>
<feature type="transmembrane region" description="Helical" evidence="1">
    <location>
        <begin position="7"/>
        <end position="29"/>
    </location>
</feature>
<keyword evidence="1" id="KW-0812">Transmembrane</keyword>
<dbReference type="AlphaFoldDB" id="A0A7T9DJ22"/>
<evidence type="ECO:0000313" key="2">
    <source>
        <dbReference type="EMBL" id="QQR92253.1"/>
    </source>
</evidence>